<dbReference type="PROSITE" id="PS51186">
    <property type="entry name" value="GNAT"/>
    <property type="match status" value="1"/>
</dbReference>
<dbReference type="AlphaFoldDB" id="A0A0F0IK51"/>
<gene>
    <name evidence="2" type="ORF">P875_00117083</name>
</gene>
<dbReference type="InterPro" id="IPR000182">
    <property type="entry name" value="GNAT_dom"/>
</dbReference>
<sequence length="213" mass="23434">MPMLPHLPTHSQTPPIHTARLLLRPFRAADLPALHVLRTTPDVMRWTRQGRIDATTEETSKWMERFTQDTEPGEQPNYNFAVLRKPISGAVHATESEEGDVIGVMGIVSISPEDGPEVGYLFLPETWGMGYATEALRGFAEAWWRLPVTGDGVSGNGEGAEEVGTLRAVTDKTNLGSARVLTKCGWTVVGEGVDGEGEKKVELLYWILRRPGI</sequence>
<dbReference type="Pfam" id="PF13302">
    <property type="entry name" value="Acetyltransf_3"/>
    <property type="match status" value="1"/>
</dbReference>
<dbReference type="EMBL" id="JZEE01000191">
    <property type="protein sequence ID" value="KJK67526.1"/>
    <property type="molecule type" value="Genomic_DNA"/>
</dbReference>
<dbReference type="Gene3D" id="3.40.630.30">
    <property type="match status" value="1"/>
</dbReference>
<dbReference type="InterPro" id="IPR051531">
    <property type="entry name" value="N-acetyltransferase"/>
</dbReference>
<organism evidence="2 3">
    <name type="scientific">Aspergillus parasiticus (strain ATCC 56775 / NRRL 5862 / SRRC 143 / SU-1)</name>
    <dbReference type="NCBI Taxonomy" id="1403190"/>
    <lineage>
        <taxon>Eukaryota</taxon>
        <taxon>Fungi</taxon>
        <taxon>Dikarya</taxon>
        <taxon>Ascomycota</taxon>
        <taxon>Pezizomycotina</taxon>
        <taxon>Eurotiomycetes</taxon>
        <taxon>Eurotiomycetidae</taxon>
        <taxon>Eurotiales</taxon>
        <taxon>Aspergillaceae</taxon>
        <taxon>Aspergillus</taxon>
        <taxon>Aspergillus subgen. Circumdati</taxon>
    </lineage>
</organism>
<keyword evidence="2" id="KW-0808">Transferase</keyword>
<dbReference type="Proteomes" id="UP000033540">
    <property type="component" value="Unassembled WGS sequence"/>
</dbReference>
<comment type="caution">
    <text evidence="2">The sequence shown here is derived from an EMBL/GenBank/DDBJ whole genome shotgun (WGS) entry which is preliminary data.</text>
</comment>
<evidence type="ECO:0000313" key="2">
    <source>
        <dbReference type="EMBL" id="KJK67526.1"/>
    </source>
</evidence>
<accession>A0A0F0IK51</accession>
<dbReference type="OrthoDB" id="4072826at2759"/>
<reference evidence="2 3" key="1">
    <citation type="submission" date="2015-02" db="EMBL/GenBank/DDBJ databases">
        <title>Draft genome sequence of Aspergillus parasiticus SU-1.</title>
        <authorList>
            <person name="Yu J."/>
            <person name="Fedorova N."/>
            <person name="Yin Y."/>
            <person name="Losada L."/>
            <person name="Zafar N."/>
            <person name="Taujale R."/>
            <person name="Ehrlich K.C."/>
            <person name="Bhatnagar D."/>
            <person name="Cleveland T.E."/>
            <person name="Bennett J.W."/>
            <person name="Nierman W.C."/>
        </authorList>
    </citation>
    <scope>NUCLEOTIDE SEQUENCE [LARGE SCALE GENOMIC DNA]</scope>
    <source>
        <strain evidence="3">ATCC 56775 / NRRL 5862 / SRRC 143 / SU-1</strain>
    </source>
</reference>
<dbReference type="STRING" id="1403190.A0A0F0IK51"/>
<evidence type="ECO:0000259" key="1">
    <source>
        <dbReference type="PROSITE" id="PS51186"/>
    </source>
</evidence>
<evidence type="ECO:0000313" key="3">
    <source>
        <dbReference type="Proteomes" id="UP000033540"/>
    </source>
</evidence>
<dbReference type="GO" id="GO:0016747">
    <property type="term" value="F:acyltransferase activity, transferring groups other than amino-acyl groups"/>
    <property type="evidence" value="ECO:0007669"/>
    <property type="project" value="InterPro"/>
</dbReference>
<dbReference type="PANTHER" id="PTHR43792">
    <property type="entry name" value="GNAT FAMILY, PUTATIVE (AFU_ORTHOLOGUE AFUA_3G00765)-RELATED-RELATED"/>
    <property type="match status" value="1"/>
</dbReference>
<dbReference type="InterPro" id="IPR016181">
    <property type="entry name" value="Acyl_CoA_acyltransferase"/>
</dbReference>
<name>A0A0F0IK51_ASPPU</name>
<protein>
    <submittedName>
        <fullName evidence="2">Acetyltransferase GNAT domain protein</fullName>
    </submittedName>
</protein>
<dbReference type="PANTHER" id="PTHR43792:SF1">
    <property type="entry name" value="N-ACETYLTRANSFERASE DOMAIN-CONTAINING PROTEIN"/>
    <property type="match status" value="1"/>
</dbReference>
<feature type="domain" description="N-acetyltransferase" evidence="1">
    <location>
        <begin position="21"/>
        <end position="211"/>
    </location>
</feature>
<proteinExistence type="predicted"/>
<dbReference type="SUPFAM" id="SSF55729">
    <property type="entry name" value="Acyl-CoA N-acyltransferases (Nat)"/>
    <property type="match status" value="1"/>
</dbReference>